<comment type="caution">
    <text evidence="1">The sequence shown here is derived from an EMBL/GenBank/DDBJ whole genome shotgun (WGS) entry which is preliminary data.</text>
</comment>
<evidence type="ECO:0000313" key="2">
    <source>
        <dbReference type="Proteomes" id="UP000494106"/>
    </source>
</evidence>
<name>A0A8S1A332_ARCPL</name>
<proteinExistence type="predicted"/>
<dbReference type="Proteomes" id="UP000494106">
    <property type="component" value="Unassembled WGS sequence"/>
</dbReference>
<gene>
    <name evidence="1" type="ORF">APLA_LOCUS8555</name>
</gene>
<keyword evidence="2" id="KW-1185">Reference proteome</keyword>
<accession>A0A8S1A332</accession>
<dbReference type="AlphaFoldDB" id="A0A8S1A332"/>
<organism evidence="1 2">
    <name type="scientific">Arctia plantaginis</name>
    <name type="common">Wood tiger moth</name>
    <name type="synonym">Phalaena plantaginis</name>
    <dbReference type="NCBI Taxonomy" id="874455"/>
    <lineage>
        <taxon>Eukaryota</taxon>
        <taxon>Metazoa</taxon>
        <taxon>Ecdysozoa</taxon>
        <taxon>Arthropoda</taxon>
        <taxon>Hexapoda</taxon>
        <taxon>Insecta</taxon>
        <taxon>Pterygota</taxon>
        <taxon>Neoptera</taxon>
        <taxon>Endopterygota</taxon>
        <taxon>Lepidoptera</taxon>
        <taxon>Glossata</taxon>
        <taxon>Ditrysia</taxon>
        <taxon>Noctuoidea</taxon>
        <taxon>Erebidae</taxon>
        <taxon>Arctiinae</taxon>
        <taxon>Arctia</taxon>
    </lineage>
</organism>
<protein>
    <submittedName>
        <fullName evidence="1">Uncharacterized protein</fullName>
    </submittedName>
</protein>
<dbReference type="EMBL" id="CADEBC010000509">
    <property type="protein sequence ID" value="CAB3241361.1"/>
    <property type="molecule type" value="Genomic_DNA"/>
</dbReference>
<evidence type="ECO:0000313" key="1">
    <source>
        <dbReference type="EMBL" id="CAB3241361.1"/>
    </source>
</evidence>
<reference evidence="1 2" key="1">
    <citation type="submission" date="2020-04" db="EMBL/GenBank/DDBJ databases">
        <authorList>
            <person name="Wallbank WR R."/>
            <person name="Pardo Diaz C."/>
            <person name="Kozak K."/>
            <person name="Martin S."/>
            <person name="Jiggins C."/>
            <person name="Moest M."/>
            <person name="Warren A I."/>
            <person name="Byers J.R.P. K."/>
            <person name="Montejo-Kovacevich G."/>
            <person name="Yen C E."/>
        </authorList>
    </citation>
    <scope>NUCLEOTIDE SEQUENCE [LARGE SCALE GENOMIC DNA]</scope>
</reference>
<sequence length="70" mass="7864">MVTADEPKQLLSKASATWFKRQTIKGFDSRETTRAVVKERGARTAATFGRMRDALPLTSHRVADLLSETR</sequence>